<feature type="compositionally biased region" description="Low complexity" evidence="1">
    <location>
        <begin position="187"/>
        <end position="197"/>
    </location>
</feature>
<dbReference type="InterPro" id="IPR024784">
    <property type="entry name" value="TORC_M"/>
</dbReference>
<feature type="compositionally biased region" description="Polar residues" evidence="1">
    <location>
        <begin position="357"/>
        <end position="378"/>
    </location>
</feature>
<feature type="domain" description="Transducer of regulated CREB activity middle" evidence="2">
    <location>
        <begin position="51"/>
        <end position="187"/>
    </location>
</feature>
<name>A0A8J9ZGA8_BRALA</name>
<dbReference type="GO" id="GO:0008140">
    <property type="term" value="F:cAMP response element binding protein binding"/>
    <property type="evidence" value="ECO:0007669"/>
    <property type="project" value="TreeGrafter"/>
</dbReference>
<evidence type="ECO:0000313" key="4">
    <source>
        <dbReference type="EMBL" id="CAH1254114.1"/>
    </source>
</evidence>
<feature type="region of interest" description="Disordered" evidence="1">
    <location>
        <begin position="335"/>
        <end position="378"/>
    </location>
</feature>
<dbReference type="InterPro" id="IPR024786">
    <property type="entry name" value="TORC"/>
</dbReference>
<dbReference type="OrthoDB" id="8947034at2759"/>
<dbReference type="InterPro" id="IPR024785">
    <property type="entry name" value="TORC_C"/>
</dbReference>
<gene>
    <name evidence="4" type="primary">CRTC1</name>
    <name evidence="4" type="ORF">BLAG_LOCUS13644</name>
</gene>
<keyword evidence="5" id="KW-1185">Reference proteome</keyword>
<feature type="compositionally biased region" description="Polar residues" evidence="1">
    <location>
        <begin position="209"/>
        <end position="223"/>
    </location>
</feature>
<feature type="region of interest" description="Disordered" evidence="1">
    <location>
        <begin position="284"/>
        <end position="322"/>
    </location>
</feature>
<feature type="compositionally biased region" description="Polar residues" evidence="1">
    <location>
        <begin position="452"/>
        <end position="474"/>
    </location>
</feature>
<evidence type="ECO:0000313" key="5">
    <source>
        <dbReference type="Proteomes" id="UP000838412"/>
    </source>
</evidence>
<accession>A0A8J9ZGA8</accession>
<proteinExistence type="predicted"/>
<evidence type="ECO:0000259" key="3">
    <source>
        <dbReference type="Pfam" id="PF12886"/>
    </source>
</evidence>
<dbReference type="GO" id="GO:0005737">
    <property type="term" value="C:cytoplasm"/>
    <property type="evidence" value="ECO:0007669"/>
    <property type="project" value="InterPro"/>
</dbReference>
<reference evidence="4" key="1">
    <citation type="submission" date="2022-01" db="EMBL/GenBank/DDBJ databases">
        <authorList>
            <person name="Braso-Vives M."/>
        </authorList>
    </citation>
    <scope>NUCLEOTIDE SEQUENCE</scope>
</reference>
<dbReference type="Pfam" id="PF12886">
    <property type="entry name" value="TORC_C"/>
    <property type="match status" value="1"/>
</dbReference>
<dbReference type="Pfam" id="PF12885">
    <property type="entry name" value="TORC_M"/>
    <property type="match status" value="1"/>
</dbReference>
<evidence type="ECO:0000256" key="1">
    <source>
        <dbReference type="SAM" id="MobiDB-lite"/>
    </source>
</evidence>
<feature type="compositionally biased region" description="Polar residues" evidence="1">
    <location>
        <begin position="136"/>
        <end position="151"/>
    </location>
</feature>
<dbReference type="GO" id="GO:0005634">
    <property type="term" value="C:nucleus"/>
    <property type="evidence" value="ECO:0007669"/>
    <property type="project" value="InterPro"/>
</dbReference>
<dbReference type="GO" id="GO:0045944">
    <property type="term" value="P:positive regulation of transcription by RNA polymerase II"/>
    <property type="evidence" value="ECO:0007669"/>
    <property type="project" value="TreeGrafter"/>
</dbReference>
<sequence length="556" mass="61218">MLAAQHRNRLAPFEKRQMDSPRYGGVHYLSPPDTNWRSHLHPVLPGSAMLRTNSDSALHTSAMNPAPQDPFHPQNQGSPQQVRRFGNVLDPQLGQKPWDPKKHQQVGTGRPKSCEVPGISIYPSAEQETNHPHIPISNNTGSLPDLTNLQFPSPLATPLDVEDQTSFNHSSGNTLSTNTMQHLGINAAQQTQTSPQAQRRRHTHHSAPSPLTLSPHQQRRAQSQVIPPHNEYDRPDVAHQGFLDTQVDGSILNYPLDFETLTVDTAGNLTVDPQAQLRQFQLFQQQQSAQQPPGPPPQRHSPSPQHTPSPHQSPQHMPQHHQQQFNMDVVMQQYRSQPSGVASGPPTPTSQSPSSPLSNQTYSLSQSPQGAESPISSMPNTIFSESYYLQQQQQTNALQHQFEQFSMVQDNPSTSPLTTSSMSPITSNPYMGQTMSDMQYAQAQIHGLTGSQEFLQPNNNNKVPPYPHSSQGNQGIPDIILTGAGESPPRQDFAKDLGSAMASMASGFDSDTLFAADDPLKVGIDPLDLESLQMLTEPSDMVADPATEDSFRMDRL</sequence>
<feature type="region of interest" description="Disordered" evidence="1">
    <location>
        <begin position="58"/>
        <end position="223"/>
    </location>
</feature>
<organism evidence="4 5">
    <name type="scientific">Branchiostoma lanceolatum</name>
    <name type="common">Common lancelet</name>
    <name type="synonym">Amphioxus lanceolatum</name>
    <dbReference type="NCBI Taxonomy" id="7740"/>
    <lineage>
        <taxon>Eukaryota</taxon>
        <taxon>Metazoa</taxon>
        <taxon>Chordata</taxon>
        <taxon>Cephalochordata</taxon>
        <taxon>Leptocardii</taxon>
        <taxon>Amphioxiformes</taxon>
        <taxon>Branchiostomatidae</taxon>
        <taxon>Branchiostoma</taxon>
    </lineage>
</organism>
<evidence type="ECO:0000259" key="2">
    <source>
        <dbReference type="Pfam" id="PF12885"/>
    </source>
</evidence>
<dbReference type="AlphaFoldDB" id="A0A8J9ZGA8"/>
<dbReference type="PANTHER" id="PTHR13589:SF15">
    <property type="entry name" value="CREB-REGULATED TRANSCRIPTION COACTIVATOR, ISOFORM B"/>
    <property type="match status" value="1"/>
</dbReference>
<feature type="compositionally biased region" description="Low complexity" evidence="1">
    <location>
        <begin position="300"/>
        <end position="322"/>
    </location>
</feature>
<feature type="compositionally biased region" description="Polar residues" evidence="1">
    <location>
        <begin position="164"/>
        <end position="181"/>
    </location>
</feature>
<dbReference type="EMBL" id="OV696687">
    <property type="protein sequence ID" value="CAH1254114.1"/>
    <property type="molecule type" value="Genomic_DNA"/>
</dbReference>
<feature type="region of interest" description="Disordered" evidence="1">
    <location>
        <begin position="452"/>
        <end position="475"/>
    </location>
</feature>
<protein>
    <submittedName>
        <fullName evidence="4">CRTC1 protein</fullName>
    </submittedName>
</protein>
<dbReference type="Proteomes" id="UP000838412">
    <property type="component" value="Chromosome 2"/>
</dbReference>
<feature type="domain" description="Transducer of regulated CREB activity C-terminal" evidence="3">
    <location>
        <begin position="477"/>
        <end position="556"/>
    </location>
</feature>
<dbReference type="PANTHER" id="PTHR13589">
    <property type="entry name" value="CREB-REGULATED TRANSCRIPTION COACTIVATOR"/>
    <property type="match status" value="1"/>
</dbReference>